<dbReference type="EMBL" id="LR798328">
    <property type="protein sequence ID" value="CAB5223880.1"/>
    <property type="molecule type" value="Genomic_DNA"/>
</dbReference>
<organism evidence="2">
    <name type="scientific">uncultured Caudovirales phage</name>
    <dbReference type="NCBI Taxonomy" id="2100421"/>
    <lineage>
        <taxon>Viruses</taxon>
        <taxon>Duplodnaviria</taxon>
        <taxon>Heunggongvirae</taxon>
        <taxon>Uroviricota</taxon>
        <taxon>Caudoviricetes</taxon>
        <taxon>Peduoviridae</taxon>
        <taxon>Maltschvirus</taxon>
        <taxon>Maltschvirus maltsch</taxon>
    </lineage>
</organism>
<reference evidence="2" key="1">
    <citation type="submission" date="2020-04" db="EMBL/GenBank/DDBJ databases">
        <authorList>
            <person name="Chiriac C."/>
            <person name="Salcher M."/>
            <person name="Ghai R."/>
            <person name="Kavagutti S V."/>
        </authorList>
    </citation>
    <scope>NUCLEOTIDE SEQUENCE</scope>
</reference>
<evidence type="ECO:0000259" key="1">
    <source>
        <dbReference type="Pfam" id="PF24746"/>
    </source>
</evidence>
<protein>
    <recommendedName>
        <fullName evidence="1">DUF7694 domain-containing protein</fullName>
    </recommendedName>
</protein>
<accession>A0A6J5N7L2</accession>
<dbReference type="InterPro" id="IPR056111">
    <property type="entry name" value="DUF7694"/>
</dbReference>
<sequence length="115" mass="13235">MFHVPEKARVKLSGYPEGDATNGAFIVKLKHSQTVFVIASDGEGWEHVSVSRKDRCPTWEEMCQVKDLFWDDEDVAMQFHVPSKDHVNNHPYCLHLWRPKGVNVLRPDSIMVGFK</sequence>
<proteinExistence type="predicted"/>
<evidence type="ECO:0000313" key="2">
    <source>
        <dbReference type="EMBL" id="CAB4154747.1"/>
    </source>
</evidence>
<gene>
    <name evidence="2" type="ORF">UFOVP652_28</name>
    <name evidence="3" type="ORF">UFOVP734_11</name>
</gene>
<name>A0A6J5N7L2_9CAUD</name>
<evidence type="ECO:0000313" key="3">
    <source>
        <dbReference type="EMBL" id="CAB5223880.1"/>
    </source>
</evidence>
<dbReference type="Pfam" id="PF24746">
    <property type="entry name" value="DUF7694"/>
    <property type="match status" value="1"/>
</dbReference>
<dbReference type="EMBL" id="LR796617">
    <property type="protein sequence ID" value="CAB4154747.1"/>
    <property type="molecule type" value="Genomic_DNA"/>
</dbReference>
<feature type="domain" description="DUF7694" evidence="1">
    <location>
        <begin position="37"/>
        <end position="100"/>
    </location>
</feature>